<gene>
    <name evidence="6" type="ORF">CP98_03716</name>
</gene>
<keyword evidence="2" id="KW-0229">DNA integration</keyword>
<evidence type="ECO:0000256" key="4">
    <source>
        <dbReference type="ARBA" id="ARBA00023172"/>
    </source>
</evidence>
<dbReference type="eggNOG" id="COG0582">
    <property type="taxonomic scope" value="Bacteria"/>
</dbReference>
<organism evidence="6 7">
    <name type="scientific">Sphingobium yanoikuyae</name>
    <name type="common">Sphingomonas yanoikuyae</name>
    <dbReference type="NCBI Taxonomy" id="13690"/>
    <lineage>
        <taxon>Bacteria</taxon>
        <taxon>Pseudomonadati</taxon>
        <taxon>Pseudomonadota</taxon>
        <taxon>Alphaproteobacteria</taxon>
        <taxon>Sphingomonadales</taxon>
        <taxon>Sphingomonadaceae</taxon>
        <taxon>Sphingobium</taxon>
    </lineage>
</organism>
<dbReference type="AlphaFoldDB" id="A0A084EGX5"/>
<dbReference type="InterPro" id="IPR013762">
    <property type="entry name" value="Integrase-like_cat_sf"/>
</dbReference>
<dbReference type="Proteomes" id="UP000028534">
    <property type="component" value="Unassembled WGS sequence"/>
</dbReference>
<dbReference type="EMBL" id="JGVR01000024">
    <property type="protein sequence ID" value="KEZ17217.1"/>
    <property type="molecule type" value="Genomic_DNA"/>
</dbReference>
<evidence type="ECO:0000313" key="7">
    <source>
        <dbReference type="Proteomes" id="UP000028534"/>
    </source>
</evidence>
<protein>
    <recommendedName>
        <fullName evidence="5">Tyr recombinase domain-containing protein</fullName>
    </recommendedName>
</protein>
<feature type="domain" description="Tyr recombinase" evidence="5">
    <location>
        <begin position="145"/>
        <end position="316"/>
    </location>
</feature>
<dbReference type="SUPFAM" id="SSF56349">
    <property type="entry name" value="DNA breaking-rejoining enzymes"/>
    <property type="match status" value="1"/>
</dbReference>
<keyword evidence="4" id="KW-0233">DNA recombination</keyword>
<dbReference type="PATRIC" id="fig|13690.10.peg.3804"/>
<comment type="caution">
    <text evidence="6">The sequence shown here is derived from an EMBL/GenBank/DDBJ whole genome shotgun (WGS) entry which is preliminary data.</text>
</comment>
<keyword evidence="3" id="KW-0238">DNA-binding</keyword>
<dbReference type="PROSITE" id="PS51898">
    <property type="entry name" value="TYR_RECOMBINASE"/>
    <property type="match status" value="1"/>
</dbReference>
<dbReference type="Pfam" id="PF00589">
    <property type="entry name" value="Phage_integrase"/>
    <property type="match status" value="1"/>
</dbReference>
<name>A0A084EGX5_SPHYA</name>
<dbReference type="InterPro" id="IPR050090">
    <property type="entry name" value="Tyrosine_recombinase_XerCD"/>
</dbReference>
<comment type="similarity">
    <text evidence="1">Belongs to the 'phage' integrase family.</text>
</comment>
<dbReference type="RefSeq" id="WP_051886888.1">
    <property type="nucleotide sequence ID" value="NZ_JGVR01000024.1"/>
</dbReference>
<sequence>MSEPYTVQRLRGGYALVWKENGKRRRRQLNAEDRPGAEAEARSIWQAGAGDSAGTVGEIMQGYMAALERDNKPSAPRRRDAWKAMKSFWEKTDPALIDHEMCRSYADQRKAAPATIRYELLMVSTAVRWAKKGSPEMWLPPVSDRKVRHLTHAQFEKFFDGVVAPHARLYVLLGLYTMARPRAILELTWDRIDFDRGLIDLNPAGRRQTAKRRPVVTMNDELRAELVKAYEAHQISHVIERGGKPIANIKKAFQAASERSGVHVTPYMLRHTGAVWAAESGISMAALAQFMGHDDDSTTQKHYARFSPGYLKGVANAVQRRPF</sequence>
<dbReference type="PANTHER" id="PTHR30349:SF41">
    <property type="entry name" value="INTEGRASE_RECOMBINASE PROTEIN MJ0367-RELATED"/>
    <property type="match status" value="1"/>
</dbReference>
<dbReference type="InterPro" id="IPR002104">
    <property type="entry name" value="Integrase_catalytic"/>
</dbReference>
<evidence type="ECO:0000313" key="6">
    <source>
        <dbReference type="EMBL" id="KEZ17217.1"/>
    </source>
</evidence>
<dbReference type="GO" id="GO:0006310">
    <property type="term" value="P:DNA recombination"/>
    <property type="evidence" value="ECO:0007669"/>
    <property type="project" value="UniProtKB-KW"/>
</dbReference>
<evidence type="ECO:0000256" key="1">
    <source>
        <dbReference type="ARBA" id="ARBA00008857"/>
    </source>
</evidence>
<evidence type="ECO:0000256" key="3">
    <source>
        <dbReference type="ARBA" id="ARBA00023125"/>
    </source>
</evidence>
<dbReference type="PANTHER" id="PTHR30349">
    <property type="entry name" value="PHAGE INTEGRASE-RELATED"/>
    <property type="match status" value="1"/>
</dbReference>
<accession>A0A084EGX5</accession>
<reference evidence="6 7" key="1">
    <citation type="submission" date="2014-03" db="EMBL/GenBank/DDBJ databases">
        <title>Genome sequence of Sphingobium yanoikuyae B1.</title>
        <authorList>
            <person name="Gan H.M."/>
            <person name="Gan H.Y."/>
            <person name="Savka M.A."/>
        </authorList>
    </citation>
    <scope>NUCLEOTIDE SEQUENCE [LARGE SCALE GENOMIC DNA]</scope>
    <source>
        <strain evidence="6 7">B1</strain>
    </source>
</reference>
<dbReference type="GO" id="GO:0003677">
    <property type="term" value="F:DNA binding"/>
    <property type="evidence" value="ECO:0007669"/>
    <property type="project" value="UniProtKB-KW"/>
</dbReference>
<evidence type="ECO:0000256" key="2">
    <source>
        <dbReference type="ARBA" id="ARBA00022908"/>
    </source>
</evidence>
<dbReference type="CDD" id="cd00796">
    <property type="entry name" value="INT_Rci_Hp1_C"/>
    <property type="match status" value="1"/>
</dbReference>
<proteinExistence type="inferred from homology"/>
<dbReference type="GO" id="GO:0015074">
    <property type="term" value="P:DNA integration"/>
    <property type="evidence" value="ECO:0007669"/>
    <property type="project" value="UniProtKB-KW"/>
</dbReference>
<dbReference type="Gene3D" id="1.10.443.10">
    <property type="entry name" value="Intergrase catalytic core"/>
    <property type="match status" value="1"/>
</dbReference>
<evidence type="ECO:0000259" key="5">
    <source>
        <dbReference type="PROSITE" id="PS51898"/>
    </source>
</evidence>
<dbReference type="InterPro" id="IPR011010">
    <property type="entry name" value="DNA_brk_join_enz"/>
</dbReference>